<dbReference type="VEuPathDB" id="TrichDB:TRFO_09457"/>
<dbReference type="PANTHER" id="PTHR24198:SF165">
    <property type="entry name" value="ANKYRIN REPEAT-CONTAINING PROTEIN-RELATED"/>
    <property type="match status" value="1"/>
</dbReference>
<feature type="region of interest" description="Disordered" evidence="3">
    <location>
        <begin position="1"/>
        <end position="23"/>
    </location>
</feature>
<dbReference type="EMBL" id="MLAK01001115">
    <property type="protein sequence ID" value="OHS97450.1"/>
    <property type="molecule type" value="Genomic_DNA"/>
</dbReference>
<evidence type="ECO:0000313" key="5">
    <source>
        <dbReference type="Proteomes" id="UP000179807"/>
    </source>
</evidence>
<keyword evidence="5" id="KW-1185">Reference proteome</keyword>
<dbReference type="InterPro" id="IPR036770">
    <property type="entry name" value="Ankyrin_rpt-contain_sf"/>
</dbReference>
<dbReference type="Proteomes" id="UP000179807">
    <property type="component" value="Unassembled WGS sequence"/>
</dbReference>
<dbReference type="RefSeq" id="XP_068350587.1">
    <property type="nucleotide sequence ID" value="XM_068494881.1"/>
</dbReference>
<proteinExistence type="predicted"/>
<evidence type="ECO:0008006" key="6">
    <source>
        <dbReference type="Google" id="ProtNLM"/>
    </source>
</evidence>
<keyword evidence="2" id="KW-0040">ANK repeat</keyword>
<dbReference type="SUPFAM" id="SSF48403">
    <property type="entry name" value="Ankyrin repeat"/>
    <property type="match status" value="3"/>
</dbReference>
<evidence type="ECO:0000256" key="2">
    <source>
        <dbReference type="ARBA" id="ARBA00023043"/>
    </source>
</evidence>
<evidence type="ECO:0000256" key="1">
    <source>
        <dbReference type="ARBA" id="ARBA00022737"/>
    </source>
</evidence>
<evidence type="ECO:0000256" key="3">
    <source>
        <dbReference type="SAM" id="MobiDB-lite"/>
    </source>
</evidence>
<dbReference type="PANTHER" id="PTHR24198">
    <property type="entry name" value="ANKYRIN REPEAT AND PROTEIN KINASE DOMAIN-CONTAINING PROTEIN"/>
    <property type="match status" value="1"/>
</dbReference>
<gene>
    <name evidence="4" type="ORF">TRFO_09457</name>
</gene>
<dbReference type="GeneID" id="94829585"/>
<dbReference type="SMART" id="SM00248">
    <property type="entry name" value="ANK"/>
    <property type="match status" value="16"/>
</dbReference>
<reference evidence="4" key="1">
    <citation type="submission" date="2016-10" db="EMBL/GenBank/DDBJ databases">
        <authorList>
            <person name="Benchimol M."/>
            <person name="Almeida L.G."/>
            <person name="Vasconcelos A.T."/>
            <person name="Perreira-Neves A."/>
            <person name="Rosa I.A."/>
            <person name="Tasca T."/>
            <person name="Bogo M.R."/>
            <person name="de Souza W."/>
        </authorList>
    </citation>
    <scope>NUCLEOTIDE SEQUENCE [LARGE SCALE GENOMIC DNA]</scope>
    <source>
        <strain evidence="4">K</strain>
    </source>
</reference>
<protein>
    <recommendedName>
        <fullName evidence="6">DUF3447 domain-containing protein</fullName>
    </recommendedName>
</protein>
<keyword evidence="1" id="KW-0677">Repeat</keyword>
<dbReference type="Pfam" id="PF12796">
    <property type="entry name" value="Ank_2"/>
    <property type="match status" value="3"/>
</dbReference>
<evidence type="ECO:0000313" key="4">
    <source>
        <dbReference type="EMBL" id="OHS97450.1"/>
    </source>
</evidence>
<dbReference type="Gene3D" id="1.25.40.20">
    <property type="entry name" value="Ankyrin repeat-containing domain"/>
    <property type="match status" value="3"/>
</dbReference>
<sequence>MARTKSTPRRSFHMQYRSPGKNKGAPMFSILQFSVNSTKEKPNSHLSFISMNLNLMSQNGFYISNIIEYILENAPKDFKIIVDGNEYFVNKIILQISSEVIKTKIKNDPKLSFYEIQTPASSNFISKFVNILNGKIVKIEKSEFRISRKIAKELALDGFPPFMKPKDRNSPTMQNVYQSNAKYINLGISKQSFLLYLSECEKDIVIKTRNNSYKVPYLGAICSPVIMEFIKSDNELTEYFYDLEDDNKEFEILSKFMTGQVYDLTPKNLEISLRMSEDLAITPLFNYIKDSIEDFQKRNENIKKFEYIMNDVNELLDKLLHLNKNNFEETLSYLTSSIWCQDSEHVKEMATNILFVSTFKYKILNELSLLCLRLDNLREEIPSLNIFKPYIKKTLLGKENSRVNHFDMVSDTHESQQASNNFCQIILYLKKVKFFTSQDLLEIVGIHDLLNNIFYYDRNSINPNVTRFGRARFGNSPDFSLSPVQIFHGTEINEVFPGVLNHVDKTITPDLQRYVEGVPGSLRNIIFNDDLSEFQRISSSPEFEFNQTILFPGFYNFNSLSLIEVAAVLDSPKIFRYLIENKVEVTWKAVFLAIGSCKEITDAIKNDMDKIIEKSQSSKESLFDIHNNYFNENGGFRKHLMTKGTVKTFLSAAIYKHDYEVMTSLIPRCNNFELGITCFNDSILNNNFRAFKEIHENLVNFYGKDSLIHAANTLIYKRFIDFFILLANIFGIDNIVNKRIINRGNRFQGQFQAINFLDNTLCENVALSNSIRLLKYLIKTIPKRIKNEASTIASTAAQDKNIDLIKYCFTKLYRQLNKELKIEKEGTNAEINEFTLSEIINIMHNLCSHDFNSDAPKIVYQNSKIPDDFIKYFIEVASGTDDLEFVSELIQKQLEIQPNSSFEIAFDKSVLSGHLEMCRLIAQHPISNIGSLDYLSTISKLIRTSESNEDTIEILRLYLTFLFNDDLRDAVIRILIESTYLQKIEIALFALTYNIAYGNAFVIAAKNGMIEVVRRMAEIENNSPIFINKKHPIFGSALTAACEAGKIEIVSFLLTIPGIKFNICDSFDRSPLDLSVKNLHYDIFTLLLRTNSTFLQTNNDKKSNGEDEDRDDEAEHERMRNFYTQEDINKSFYYYCCSNNQKPNQNNTNEMKNKENVINQSPISPSSPNLFNLLSPPGIGDMEFRSYEIQMFTSMLNCGVSNEELMNDFPNLFFNNHYGGVFFYNLPESELLVQKEDPRFFDIFFTKGIFQIDFDFYPSNETFLIAACRNKRVELIKRLLKEPDTNINAYDKHGNTALIYAVIQNSLEIVKLLCENDEIDINHQNFFKRNALSFAACGNFYEILIYLINNPDFDPNKSLVNAALAAAIINKHQEIVKILIQIDFNINAKVQFDEFCCTDPLVRSRVVQIPNVRASSIFQVTNNDRPKKQKEFANWSLLKIAVQKQDLESLNLISQHKQFRREESNADSALVYAAKSSNLEIFKAMLAISGRDVNFVYKKESLLCVTTYHNSENILKYIIKCDDFDPILSNTNTAFYTAIISQPYKIVKKISHIKGIEINGKCPKMPPHIVNRLNGQLLNGTLEGMTPLAIAAINSPDIVKLLLKHPDIDVNCRNSDGSTPIFNALQNPVSLDLLLKDKRIDINAQDNNGRTLLMTMAMHRQVQFAFTILARDDVDLTLVDHEGKNVINYSNPSMENVDIKTLTWKEVAEIMLQSVYNQPMLLDY</sequence>
<comment type="caution">
    <text evidence="4">The sequence shown here is derived from an EMBL/GenBank/DDBJ whole genome shotgun (WGS) entry which is preliminary data.</text>
</comment>
<name>A0A1J4JE67_9EUKA</name>
<dbReference type="InterPro" id="IPR002110">
    <property type="entry name" value="Ankyrin_rpt"/>
</dbReference>
<organism evidence="4 5">
    <name type="scientific">Tritrichomonas foetus</name>
    <dbReference type="NCBI Taxonomy" id="1144522"/>
    <lineage>
        <taxon>Eukaryota</taxon>
        <taxon>Metamonada</taxon>
        <taxon>Parabasalia</taxon>
        <taxon>Tritrichomonadida</taxon>
        <taxon>Tritrichomonadidae</taxon>
        <taxon>Tritrichomonas</taxon>
    </lineage>
</organism>
<feature type="compositionally biased region" description="Basic residues" evidence="3">
    <location>
        <begin position="1"/>
        <end position="12"/>
    </location>
</feature>
<accession>A0A1J4JE67</accession>